<evidence type="ECO:0000313" key="3">
    <source>
        <dbReference type="EMBL" id="CAL1708757.1"/>
    </source>
</evidence>
<sequence length="356" mass="40194">MILTRVLRSWNQLASMSPGPPTAYLLPFTRILLYIQATFNFLSTHVVDVHIHYADMRESAEWVLSRTVVAALTFLFWDMLINLSDEIHYIWRARNTWVKWSYLYVRHFPIFGIGSTMVLNAGVSVAERFTPRQCIGWLVVQGYTLLSVVLLVDAILILRIYVLFARNRALLVTLLIAFAIETSSMIICAVLAIPKMVVASECLILKTPAVYAGSWLASMGMQTILFVLTCYRFYTSVDRRLGTRSILHVLIRDGMWAYALIFSFTLMNILLFRLNQSIISGICFAWAIVVFSFAGSHLQLNVLKELIHPSAPSNVLTSTEIDFGSTGNSHNGIMSTLPAFPVEDVCIELQDSVTRH</sequence>
<feature type="transmembrane region" description="Helical" evidence="1">
    <location>
        <begin position="278"/>
        <end position="298"/>
    </location>
</feature>
<protein>
    <recommendedName>
        <fullName evidence="2">DUF6533 domain-containing protein</fullName>
    </recommendedName>
</protein>
<dbReference type="Pfam" id="PF20151">
    <property type="entry name" value="DUF6533"/>
    <property type="match status" value="1"/>
</dbReference>
<feature type="transmembrane region" description="Helical" evidence="1">
    <location>
        <begin position="213"/>
        <end position="234"/>
    </location>
</feature>
<keyword evidence="4" id="KW-1185">Reference proteome</keyword>
<feature type="transmembrane region" description="Helical" evidence="1">
    <location>
        <begin position="62"/>
        <end position="83"/>
    </location>
</feature>
<feature type="transmembrane region" description="Helical" evidence="1">
    <location>
        <begin position="170"/>
        <end position="193"/>
    </location>
</feature>
<accession>A0ABP1DNL8</accession>
<keyword evidence="1" id="KW-0472">Membrane</keyword>
<gene>
    <name evidence="3" type="ORF">GFSPODELE1_LOCUS7013</name>
</gene>
<organism evidence="3 4">
    <name type="scientific">Somion occarium</name>
    <dbReference type="NCBI Taxonomy" id="3059160"/>
    <lineage>
        <taxon>Eukaryota</taxon>
        <taxon>Fungi</taxon>
        <taxon>Dikarya</taxon>
        <taxon>Basidiomycota</taxon>
        <taxon>Agaricomycotina</taxon>
        <taxon>Agaricomycetes</taxon>
        <taxon>Polyporales</taxon>
        <taxon>Cerrenaceae</taxon>
        <taxon>Somion</taxon>
    </lineage>
</organism>
<feature type="transmembrane region" description="Helical" evidence="1">
    <location>
        <begin position="255"/>
        <end position="272"/>
    </location>
</feature>
<feature type="transmembrane region" description="Helical" evidence="1">
    <location>
        <begin position="103"/>
        <end position="123"/>
    </location>
</feature>
<feature type="transmembrane region" description="Helical" evidence="1">
    <location>
        <begin position="135"/>
        <end position="158"/>
    </location>
</feature>
<dbReference type="EMBL" id="OZ037948">
    <property type="protein sequence ID" value="CAL1708757.1"/>
    <property type="molecule type" value="Genomic_DNA"/>
</dbReference>
<dbReference type="InterPro" id="IPR045340">
    <property type="entry name" value="DUF6533"/>
</dbReference>
<evidence type="ECO:0000259" key="2">
    <source>
        <dbReference type="Pfam" id="PF20151"/>
    </source>
</evidence>
<feature type="domain" description="DUF6533" evidence="2">
    <location>
        <begin position="69"/>
        <end position="111"/>
    </location>
</feature>
<evidence type="ECO:0000313" key="4">
    <source>
        <dbReference type="Proteomes" id="UP001497453"/>
    </source>
</evidence>
<name>A0ABP1DNL8_9APHY</name>
<proteinExistence type="predicted"/>
<keyword evidence="1" id="KW-1133">Transmembrane helix</keyword>
<evidence type="ECO:0000256" key="1">
    <source>
        <dbReference type="SAM" id="Phobius"/>
    </source>
</evidence>
<reference evidence="4" key="1">
    <citation type="submission" date="2024-04" db="EMBL/GenBank/DDBJ databases">
        <authorList>
            <person name="Shaw F."/>
            <person name="Minotto A."/>
        </authorList>
    </citation>
    <scope>NUCLEOTIDE SEQUENCE [LARGE SCALE GENOMIC DNA]</scope>
</reference>
<dbReference type="Proteomes" id="UP001497453">
    <property type="component" value="Chromosome 5"/>
</dbReference>
<keyword evidence="1" id="KW-0812">Transmembrane</keyword>
<feature type="transmembrane region" description="Helical" evidence="1">
    <location>
        <begin position="21"/>
        <end position="42"/>
    </location>
</feature>